<gene>
    <name evidence="2" type="ORF">J2739_000366</name>
</gene>
<dbReference type="InterPro" id="IPR029058">
    <property type="entry name" value="AB_hydrolase_fold"/>
</dbReference>
<dbReference type="Gene3D" id="3.40.50.1820">
    <property type="entry name" value="alpha/beta hydrolase"/>
    <property type="match status" value="1"/>
</dbReference>
<proteinExistence type="predicted"/>
<evidence type="ECO:0000313" key="3">
    <source>
        <dbReference type="Proteomes" id="UP001184230"/>
    </source>
</evidence>
<protein>
    <submittedName>
        <fullName evidence="2">Pimeloyl-ACP methyl ester carboxylesterase</fullName>
    </submittedName>
</protein>
<evidence type="ECO:0000313" key="2">
    <source>
        <dbReference type="EMBL" id="MDR6534606.1"/>
    </source>
</evidence>
<comment type="caution">
    <text evidence="2">The sequence shown here is derived from an EMBL/GenBank/DDBJ whole genome shotgun (WGS) entry which is preliminary data.</text>
</comment>
<feature type="domain" description="AB hydrolase-1" evidence="1">
    <location>
        <begin position="6"/>
        <end position="241"/>
    </location>
</feature>
<dbReference type="InterPro" id="IPR000073">
    <property type="entry name" value="AB_hydrolase_1"/>
</dbReference>
<name>A0ABU1N836_9BURK</name>
<dbReference type="RefSeq" id="WP_309897993.1">
    <property type="nucleotide sequence ID" value="NZ_JAVDRF010000001.1"/>
</dbReference>
<dbReference type="PANTHER" id="PTHR43194">
    <property type="entry name" value="HYDROLASE ALPHA/BETA FOLD FAMILY"/>
    <property type="match status" value="1"/>
</dbReference>
<dbReference type="PANTHER" id="PTHR43194:SF5">
    <property type="entry name" value="PIMELOYL-[ACYL-CARRIER PROTEIN] METHYL ESTER ESTERASE"/>
    <property type="match status" value="1"/>
</dbReference>
<evidence type="ECO:0000259" key="1">
    <source>
        <dbReference type="Pfam" id="PF12697"/>
    </source>
</evidence>
<keyword evidence="3" id="KW-1185">Reference proteome</keyword>
<dbReference type="SUPFAM" id="SSF53474">
    <property type="entry name" value="alpha/beta-Hydrolases"/>
    <property type="match status" value="1"/>
</dbReference>
<dbReference type="Proteomes" id="UP001184230">
    <property type="component" value="Unassembled WGS sequence"/>
</dbReference>
<dbReference type="EMBL" id="JAVDRF010000001">
    <property type="protein sequence ID" value="MDR6534606.1"/>
    <property type="molecule type" value="Genomic_DNA"/>
</dbReference>
<sequence>MNTWVLMRGLTRESAHWGSFAGHLQERLPAARIVALDLPGNGRLNGSQSPLRIEAAAQACREQLVALDIEPPYHLLAMSLGAMVAVEWASRHPRELAGCALINTSLRPFSPWWQRLRPATYPALLGLLLARRSAREREETILRLTTRHPEGGTRVLDDWTTIREVRPVSPSNALRQVVAAVRYRAPAQAPRVPLLVLASARDGLVNPDCSRRLARQWHADIVEHPTAGHDLPLDDGDWVARQITRWAARGAALRMG</sequence>
<dbReference type="InterPro" id="IPR050228">
    <property type="entry name" value="Carboxylesterase_BioH"/>
</dbReference>
<dbReference type="Pfam" id="PF12697">
    <property type="entry name" value="Abhydrolase_6"/>
    <property type="match status" value="1"/>
</dbReference>
<reference evidence="2 3" key="1">
    <citation type="submission" date="2023-07" db="EMBL/GenBank/DDBJ databases">
        <title>Sorghum-associated microbial communities from plants grown in Nebraska, USA.</title>
        <authorList>
            <person name="Schachtman D."/>
        </authorList>
    </citation>
    <scope>NUCLEOTIDE SEQUENCE [LARGE SCALE GENOMIC DNA]</scope>
    <source>
        <strain evidence="2 3">DS1781</strain>
    </source>
</reference>
<organism evidence="2 3">
    <name type="scientific">Variovorax soli</name>
    <dbReference type="NCBI Taxonomy" id="376815"/>
    <lineage>
        <taxon>Bacteria</taxon>
        <taxon>Pseudomonadati</taxon>
        <taxon>Pseudomonadota</taxon>
        <taxon>Betaproteobacteria</taxon>
        <taxon>Burkholderiales</taxon>
        <taxon>Comamonadaceae</taxon>
        <taxon>Variovorax</taxon>
    </lineage>
</organism>
<accession>A0ABU1N836</accession>